<dbReference type="InterPro" id="IPR011333">
    <property type="entry name" value="SKP1/BTB/POZ_sf"/>
</dbReference>
<organism evidence="2">
    <name type="scientific">Timema shepardi</name>
    <name type="common">Walking stick</name>
    <dbReference type="NCBI Taxonomy" id="629360"/>
    <lineage>
        <taxon>Eukaryota</taxon>
        <taxon>Metazoa</taxon>
        <taxon>Ecdysozoa</taxon>
        <taxon>Arthropoda</taxon>
        <taxon>Hexapoda</taxon>
        <taxon>Insecta</taxon>
        <taxon>Pterygota</taxon>
        <taxon>Neoptera</taxon>
        <taxon>Polyneoptera</taxon>
        <taxon>Phasmatodea</taxon>
        <taxon>Timematodea</taxon>
        <taxon>Timematoidea</taxon>
        <taxon>Timematidae</taxon>
        <taxon>Timema</taxon>
    </lineage>
</organism>
<dbReference type="SUPFAM" id="SSF54695">
    <property type="entry name" value="POZ domain"/>
    <property type="match status" value="1"/>
</dbReference>
<dbReference type="InterPro" id="IPR049765">
    <property type="entry name" value="ANFY1_BTB_POZ"/>
</dbReference>
<dbReference type="PROSITE" id="PS50097">
    <property type="entry name" value="BTB"/>
    <property type="match status" value="1"/>
</dbReference>
<accession>A0A7R9ASN2</accession>
<feature type="domain" description="BTB" evidence="1">
    <location>
        <begin position="156"/>
        <end position="218"/>
    </location>
</feature>
<dbReference type="Pfam" id="PF00651">
    <property type="entry name" value="BTB"/>
    <property type="match status" value="1"/>
</dbReference>
<proteinExistence type="predicted"/>
<dbReference type="Gene3D" id="3.30.710.10">
    <property type="entry name" value="Potassium Channel Kv1.1, Chain A"/>
    <property type="match status" value="1"/>
</dbReference>
<reference evidence="2" key="1">
    <citation type="submission" date="2020-11" db="EMBL/GenBank/DDBJ databases">
        <authorList>
            <person name="Tran Van P."/>
        </authorList>
    </citation>
    <scope>NUCLEOTIDE SEQUENCE</scope>
</reference>
<dbReference type="EMBL" id="OC001323">
    <property type="protein sequence ID" value="CAD7259643.1"/>
    <property type="molecule type" value="Genomic_DNA"/>
</dbReference>
<gene>
    <name evidence="2" type="ORF">TSIB3V08_LOCUS3846</name>
</gene>
<dbReference type="InterPro" id="IPR000210">
    <property type="entry name" value="BTB/POZ_dom"/>
</dbReference>
<sequence length="342" mass="39033">MGIVKYPQVADTPKHKCTTDDKRCHAAHMRYTLKLIVGRNRMCTRTCFEGEWKTILEKYPLNIYPRFKPRSPHHRQSSLLRGSVIDHAATKVGDVIKLQLHLSLLKDEYVKLQNYCSDLERKYSLAIAKHGEVNENGFLSKLLQIVGGLFNQDQYSDIKVKLDGQLISAHRFVLSARSDSWGVTSLFHADLLDWSMLNPDVGRAVLKWVYTDEVDFFDGDKFTLDLMCTANEFKLDELVTKCEKVLIASANINNCISLYTTACQMGANFLKEHCSGLISAHWNDFTPADFSSMNSALLFDVLKSQTNFPLHSAIRLHRDDVVFLFLIAFNNEETEIALKEIF</sequence>
<dbReference type="PANTHER" id="PTHR24413">
    <property type="entry name" value="SPECKLE-TYPE POZ PROTEIN"/>
    <property type="match status" value="1"/>
</dbReference>
<protein>
    <recommendedName>
        <fullName evidence="1">BTB domain-containing protein</fullName>
    </recommendedName>
</protein>
<evidence type="ECO:0000259" key="1">
    <source>
        <dbReference type="PROSITE" id="PS50097"/>
    </source>
</evidence>
<name>A0A7R9ASN2_TIMSH</name>
<dbReference type="AlphaFoldDB" id="A0A7R9ASN2"/>
<evidence type="ECO:0000313" key="2">
    <source>
        <dbReference type="EMBL" id="CAD7259643.1"/>
    </source>
</evidence>
<dbReference type="SMART" id="SM00225">
    <property type="entry name" value="BTB"/>
    <property type="match status" value="1"/>
</dbReference>
<dbReference type="CDD" id="cd18303">
    <property type="entry name" value="BTB_POZ_Rank-5"/>
    <property type="match status" value="1"/>
</dbReference>